<dbReference type="Pfam" id="PF17389">
    <property type="entry name" value="Bac_rhamnosid6H"/>
    <property type="match status" value="1"/>
</dbReference>
<dbReference type="AlphaFoldDB" id="A0A1H0PY61"/>
<evidence type="ECO:0000259" key="7">
    <source>
        <dbReference type="Pfam" id="PF17390"/>
    </source>
</evidence>
<dbReference type="Gene3D" id="2.60.40.10">
    <property type="entry name" value="Immunoglobulins"/>
    <property type="match status" value="1"/>
</dbReference>
<dbReference type="InterPro" id="IPR013783">
    <property type="entry name" value="Ig-like_fold"/>
</dbReference>
<evidence type="ECO:0000313" key="8">
    <source>
        <dbReference type="EMBL" id="SDP10131.1"/>
    </source>
</evidence>
<dbReference type="InterPro" id="IPR013737">
    <property type="entry name" value="Bac_rhamnosid_N"/>
</dbReference>
<gene>
    <name evidence="8" type="ORF">SAMN05216565_101518</name>
</gene>
<dbReference type="InterPro" id="IPR008928">
    <property type="entry name" value="6-hairpin_glycosidase_sf"/>
</dbReference>
<keyword evidence="9" id="KW-1185">Reference proteome</keyword>
<dbReference type="PIRSF" id="PIRSF010631">
    <property type="entry name" value="A-rhamnsds"/>
    <property type="match status" value="1"/>
</dbReference>
<keyword evidence="3" id="KW-0378">Hydrolase</keyword>
<proteinExistence type="predicted"/>
<evidence type="ECO:0000256" key="1">
    <source>
        <dbReference type="ARBA" id="ARBA00001445"/>
    </source>
</evidence>
<evidence type="ECO:0000259" key="4">
    <source>
        <dbReference type="Pfam" id="PF05592"/>
    </source>
</evidence>
<dbReference type="EC" id="3.2.1.40" evidence="2"/>
<comment type="catalytic activity">
    <reaction evidence="1">
        <text>Hydrolysis of terminal non-reducing alpha-L-rhamnose residues in alpha-L-rhamnosides.</text>
        <dbReference type="EC" id="3.2.1.40"/>
    </reaction>
</comment>
<dbReference type="GO" id="GO:0030596">
    <property type="term" value="F:alpha-L-rhamnosidase activity"/>
    <property type="evidence" value="ECO:0007669"/>
    <property type="project" value="UniProtKB-EC"/>
</dbReference>
<reference evidence="9" key="1">
    <citation type="submission" date="2016-10" db="EMBL/GenBank/DDBJ databases">
        <authorList>
            <person name="Varghese N."/>
            <person name="Submissions S."/>
        </authorList>
    </citation>
    <scope>NUCLEOTIDE SEQUENCE [LARGE SCALE GENOMIC DNA]</scope>
    <source>
        <strain evidence="9">IBRC-M10078</strain>
    </source>
</reference>
<dbReference type="Gene3D" id="2.60.420.10">
    <property type="entry name" value="Maltose phosphorylase, domain 3"/>
    <property type="match status" value="1"/>
</dbReference>
<feature type="domain" description="Alpha-L-rhamnosidase C-terminal" evidence="7">
    <location>
        <begin position="785"/>
        <end position="856"/>
    </location>
</feature>
<dbReference type="SUPFAM" id="SSF48208">
    <property type="entry name" value="Six-hairpin glycosidases"/>
    <property type="match status" value="1"/>
</dbReference>
<dbReference type="Pfam" id="PF05592">
    <property type="entry name" value="Bac_rhamnosid"/>
    <property type="match status" value="1"/>
</dbReference>
<dbReference type="Gene3D" id="1.50.10.10">
    <property type="match status" value="1"/>
</dbReference>
<accession>A0A1H0PY61</accession>
<dbReference type="PANTHER" id="PTHR33307">
    <property type="entry name" value="ALPHA-RHAMNOSIDASE (EUROFUNG)"/>
    <property type="match status" value="1"/>
</dbReference>
<evidence type="ECO:0000256" key="3">
    <source>
        <dbReference type="ARBA" id="ARBA00022801"/>
    </source>
</evidence>
<dbReference type="InterPro" id="IPR008902">
    <property type="entry name" value="Rhamnosid_concanavalin"/>
</dbReference>
<feature type="domain" description="Bacterial alpha-L-rhamnosidase N-terminal" evidence="5">
    <location>
        <begin position="148"/>
        <end position="317"/>
    </location>
</feature>
<dbReference type="InterPro" id="IPR035398">
    <property type="entry name" value="Bac_rhamnosid_C"/>
</dbReference>
<organism evidence="8 9">
    <name type="scientific">Litchfieldia salsa</name>
    <dbReference type="NCBI Taxonomy" id="930152"/>
    <lineage>
        <taxon>Bacteria</taxon>
        <taxon>Bacillati</taxon>
        <taxon>Bacillota</taxon>
        <taxon>Bacilli</taxon>
        <taxon>Bacillales</taxon>
        <taxon>Bacillaceae</taxon>
        <taxon>Litchfieldia</taxon>
    </lineage>
</organism>
<dbReference type="PANTHER" id="PTHR33307:SF6">
    <property type="entry name" value="ALPHA-RHAMNOSIDASE (EUROFUNG)-RELATED"/>
    <property type="match status" value="1"/>
</dbReference>
<sequence length="973" mass="110753">MHNLKVVNVTCEYKTKPLGIDVENPRISWQIESTKRGTMQRAYQYQVSLKEIDFENPLWDTGYCESDQSLHIEYRGPELESQTRYYYRVKIWNQDGHESEWSDVAWWETAFIDKGEWRAQWITPNPDEIDPMSAPVFLLRKEFSLKNEIASARIYATGVGIYELRLNGEKVGEDLLAPGWTSYDKRIQYQTYDVTSQLNEAGNVIGVMLANGWYKGDLTWEDKRNIYGNMRGVTLHLHVRYQDGTEERILTDETWNASTGPILYSELYHGETYDARIEQSGWDQLGFNDSDWKGTVVSTGFPTNFVAQENDPTRVTETLKPQSVFTTPAGDTVIDMGQNMVGRIRLKVEALAGTKIVLKHAEVLDKNGNIYFGNLRSARQTVEYIAKGEGVEEYAPFFTFQGFRYVKVEGYPLENGKFPIENFVGEVIHTDMERTGEFETSNPLVNQLQQNIVWGQRGNFLDVPTDCPQRDERLGWTGDAQVFIRTALFNYQGGPFFTKWLRDLKADQFEDGGVPFVIPDVLPDGESSSTAWGDAAVICPWTVYLVNGDKRLLAEQYESMKNWVEYIRRQGKNEFLWNTGFQLGDWLGLDAKENSYIGATARDLISTAFYAYSTRLLRETAVVLGKAEDVRKYSELFAGIIQHFNLEFVTANGRLSSQTQTAYVLALVFDLVEGKVRERAAFELNEHVIENDYHLTTGFVGTPYLCFALSNNGYHETAVKLLLQDTYPSWLYSITKGATTIWEHWDSIKPDGSFWSDDMNSFNHYAYGAIGDWMYRVLAGIDVDERLPAYKKIKIKPRIGGREITHVRAAFASMYGKIESSWKTTEDDIQLLVQVPPNTTAEVMLPNAIKDDVKESGIIISDSQGIMSVTQENSYVVVEIGSGLYRFVYPNYKGLKKVYTIDTRLIDLLENEETKAIIEKYAPGISKPNPTANLKVLTLKELAAAGKAKIQHDQLDELVRELNDVTSAELTVL</sequence>
<dbReference type="InterPro" id="IPR016007">
    <property type="entry name" value="Alpha_rhamnosid"/>
</dbReference>
<dbReference type="InterPro" id="IPR035396">
    <property type="entry name" value="Bac_rhamnosid6H"/>
</dbReference>
<feature type="domain" description="Alpha-L-rhamnosidase concanavalin-like" evidence="4">
    <location>
        <begin position="327"/>
        <end position="428"/>
    </location>
</feature>
<dbReference type="Gene3D" id="2.60.120.260">
    <property type="entry name" value="Galactose-binding domain-like"/>
    <property type="match status" value="2"/>
</dbReference>
<dbReference type="Pfam" id="PF25788">
    <property type="entry name" value="Ig_Rha78A_N"/>
    <property type="match status" value="1"/>
</dbReference>
<dbReference type="Pfam" id="PF08531">
    <property type="entry name" value="Bac_rhamnosid_N"/>
    <property type="match status" value="1"/>
</dbReference>
<name>A0A1H0PY61_9BACI</name>
<dbReference type="RefSeq" id="WP_090849599.1">
    <property type="nucleotide sequence ID" value="NZ_FNJU01000001.1"/>
</dbReference>
<evidence type="ECO:0000256" key="2">
    <source>
        <dbReference type="ARBA" id="ARBA00012652"/>
    </source>
</evidence>
<evidence type="ECO:0000259" key="6">
    <source>
        <dbReference type="Pfam" id="PF17389"/>
    </source>
</evidence>
<evidence type="ECO:0000313" key="9">
    <source>
        <dbReference type="Proteomes" id="UP000199159"/>
    </source>
</evidence>
<protein>
    <recommendedName>
        <fullName evidence="2">alpha-L-rhamnosidase</fullName>
        <ecNumber evidence="2">3.2.1.40</ecNumber>
    </recommendedName>
</protein>
<dbReference type="GO" id="GO:0005975">
    <property type="term" value="P:carbohydrate metabolic process"/>
    <property type="evidence" value="ECO:0007669"/>
    <property type="project" value="InterPro"/>
</dbReference>
<dbReference type="InterPro" id="IPR012341">
    <property type="entry name" value="6hp_glycosidase-like_sf"/>
</dbReference>
<dbReference type="OrthoDB" id="9761045at2"/>
<dbReference type="Proteomes" id="UP000199159">
    <property type="component" value="Unassembled WGS sequence"/>
</dbReference>
<dbReference type="EMBL" id="FNJU01000001">
    <property type="protein sequence ID" value="SDP10131.1"/>
    <property type="molecule type" value="Genomic_DNA"/>
</dbReference>
<dbReference type="Pfam" id="PF17390">
    <property type="entry name" value="Bac_rhamnosid_C"/>
    <property type="match status" value="1"/>
</dbReference>
<dbReference type="STRING" id="930152.SAMN05216565_101518"/>
<evidence type="ECO:0000259" key="5">
    <source>
        <dbReference type="Pfam" id="PF08531"/>
    </source>
</evidence>
<feature type="domain" description="Alpha-L-rhamnosidase six-hairpin glycosidase" evidence="6">
    <location>
        <begin position="433"/>
        <end position="777"/>
    </location>
</feature>